<keyword evidence="1" id="KW-1133">Transmembrane helix</keyword>
<evidence type="ECO:0000259" key="2">
    <source>
        <dbReference type="SMART" id="SM00014"/>
    </source>
</evidence>
<organism evidence="3">
    <name type="scientific">Prosthecochloris aestuarii</name>
    <dbReference type="NCBI Taxonomy" id="1102"/>
    <lineage>
        <taxon>Bacteria</taxon>
        <taxon>Pseudomonadati</taxon>
        <taxon>Chlorobiota</taxon>
        <taxon>Chlorobiia</taxon>
        <taxon>Chlorobiales</taxon>
        <taxon>Chlorobiaceae</taxon>
        <taxon>Prosthecochloris</taxon>
    </lineage>
</organism>
<dbReference type="SMART" id="SM00014">
    <property type="entry name" value="acidPPc"/>
    <property type="match status" value="1"/>
</dbReference>
<feature type="transmembrane region" description="Helical" evidence="1">
    <location>
        <begin position="69"/>
        <end position="86"/>
    </location>
</feature>
<dbReference type="PANTHER" id="PTHR14969:SF13">
    <property type="entry name" value="AT30094P"/>
    <property type="match status" value="1"/>
</dbReference>
<sequence length="285" mass="30867">MMSLQSGHLFQRAVLLGTLCAFLFCLAVPPDLYADGHSTGDILDSDGTGFADDFGEVFSFPVNFDGSDWLLTGAVIGGAVVSALWIDEPLKERVTSRRTPFLDGLSSLGDVYGRFRTGYYLGAALYLGGLAADDEWTRLTGRAVIEAHTFSLLVTGALKAVAGRSRPYTGDGNMRFNWFEDENRRWSFPSGHTTAAFAISSVLSRRIDNPWATAGLYALSCVTMFNRLYDDKHWLSDTIIGAAVGTAVGLAVGSLVNDEEDSRKVTGDLQSQQPVQVVTIPLISF</sequence>
<evidence type="ECO:0000256" key="1">
    <source>
        <dbReference type="SAM" id="Phobius"/>
    </source>
</evidence>
<dbReference type="Pfam" id="PF01569">
    <property type="entry name" value="PAP2"/>
    <property type="match status" value="1"/>
</dbReference>
<dbReference type="Gene3D" id="1.20.144.10">
    <property type="entry name" value="Phosphatidic acid phosphatase type 2/haloperoxidase"/>
    <property type="match status" value="1"/>
</dbReference>
<feature type="domain" description="Phosphatidic acid phosphatase type 2/haloperoxidase" evidence="2">
    <location>
        <begin position="140"/>
        <end position="253"/>
    </location>
</feature>
<feature type="transmembrane region" description="Helical" evidence="1">
    <location>
        <begin position="235"/>
        <end position="256"/>
    </location>
</feature>
<dbReference type="Proteomes" id="UP000886335">
    <property type="component" value="Unassembled WGS sequence"/>
</dbReference>
<proteinExistence type="predicted"/>
<name>A0A831SR24_PROAE</name>
<reference evidence="3" key="1">
    <citation type="journal article" date="2020" name="mSystems">
        <title>Genome- and Community-Level Interaction Insights into Carbon Utilization and Element Cycling Functions of Hydrothermarchaeota in Hydrothermal Sediment.</title>
        <authorList>
            <person name="Zhou Z."/>
            <person name="Liu Y."/>
            <person name="Xu W."/>
            <person name="Pan J."/>
            <person name="Luo Z.H."/>
            <person name="Li M."/>
        </authorList>
    </citation>
    <scope>NUCLEOTIDE SEQUENCE [LARGE SCALE GENOMIC DNA]</scope>
    <source>
        <strain evidence="3">SpSt-1181</strain>
    </source>
</reference>
<dbReference type="AlphaFoldDB" id="A0A831SR24"/>
<keyword evidence="1" id="KW-0472">Membrane</keyword>
<evidence type="ECO:0000313" key="3">
    <source>
        <dbReference type="EMBL" id="HED31336.1"/>
    </source>
</evidence>
<dbReference type="InterPro" id="IPR036938">
    <property type="entry name" value="PAP2/HPO_sf"/>
</dbReference>
<accession>A0A831SR24</accession>
<protein>
    <submittedName>
        <fullName evidence="3">Phosphatase PAP2 family protein</fullName>
    </submittedName>
</protein>
<gene>
    <name evidence="3" type="ORF">ENN50_06605</name>
</gene>
<comment type="caution">
    <text evidence="3">The sequence shown here is derived from an EMBL/GenBank/DDBJ whole genome shotgun (WGS) entry which is preliminary data.</text>
</comment>
<dbReference type="PANTHER" id="PTHR14969">
    <property type="entry name" value="SPHINGOSINE-1-PHOSPHATE PHOSPHOHYDROLASE"/>
    <property type="match status" value="1"/>
</dbReference>
<dbReference type="EMBL" id="DSBW01000144">
    <property type="protein sequence ID" value="HED31336.1"/>
    <property type="molecule type" value="Genomic_DNA"/>
</dbReference>
<dbReference type="InterPro" id="IPR000326">
    <property type="entry name" value="PAP2/HPO"/>
</dbReference>
<keyword evidence="1" id="KW-0812">Transmembrane</keyword>
<dbReference type="CDD" id="cd03394">
    <property type="entry name" value="PAP2_like_5"/>
    <property type="match status" value="1"/>
</dbReference>
<dbReference type="SUPFAM" id="SSF48317">
    <property type="entry name" value="Acid phosphatase/Vanadium-dependent haloperoxidase"/>
    <property type="match status" value="1"/>
</dbReference>